<evidence type="ECO:0000313" key="2">
    <source>
        <dbReference type="EMBL" id="MTV75636.1"/>
    </source>
</evidence>
<name>A0A6G2DGD6_STREE</name>
<dbReference type="InterPro" id="IPR011505">
    <property type="entry name" value="Peptidase_M26_C_dom"/>
</dbReference>
<protein>
    <recommendedName>
        <fullName evidence="1">Peptidase M26 C-terminal domain-containing protein</fullName>
    </recommendedName>
</protein>
<evidence type="ECO:0000259" key="1">
    <source>
        <dbReference type="Pfam" id="PF07580"/>
    </source>
</evidence>
<sequence length="80" mass="9078">YIVEMKSDIAEVREKQESPTADRKYSLGVYDRISAPSWGHKSMLLPLLTLPEESVYISSNMSTLAFGSYERYRDSVDGVI</sequence>
<gene>
    <name evidence="2" type="ORF">GM540_17030</name>
</gene>
<feature type="domain" description="Peptidase M26 C-terminal" evidence="1">
    <location>
        <begin position="1"/>
        <end position="75"/>
    </location>
</feature>
<dbReference type="AlphaFoldDB" id="A0A6G2DGD6"/>
<proteinExistence type="predicted"/>
<organism evidence="2 3">
    <name type="scientific">Streptococcus pneumoniae</name>
    <dbReference type="NCBI Taxonomy" id="1313"/>
    <lineage>
        <taxon>Bacteria</taxon>
        <taxon>Bacillati</taxon>
        <taxon>Bacillota</taxon>
        <taxon>Bacilli</taxon>
        <taxon>Lactobacillales</taxon>
        <taxon>Streptococcaceae</taxon>
        <taxon>Streptococcus</taxon>
    </lineage>
</organism>
<dbReference type="Pfam" id="PF07580">
    <property type="entry name" value="Peptidase_M26_C"/>
    <property type="match status" value="1"/>
</dbReference>
<dbReference type="GO" id="GO:0005576">
    <property type="term" value="C:extracellular region"/>
    <property type="evidence" value="ECO:0007669"/>
    <property type="project" value="InterPro"/>
</dbReference>
<accession>A0A6G2DGD6</accession>
<comment type="caution">
    <text evidence="2">The sequence shown here is derived from an EMBL/GenBank/DDBJ whole genome shotgun (WGS) entry which is preliminary data.</text>
</comment>
<feature type="non-terminal residue" evidence="2">
    <location>
        <position position="80"/>
    </location>
</feature>
<dbReference type="GO" id="GO:0008270">
    <property type="term" value="F:zinc ion binding"/>
    <property type="evidence" value="ECO:0007669"/>
    <property type="project" value="InterPro"/>
</dbReference>
<dbReference type="GO" id="GO:0004222">
    <property type="term" value="F:metalloendopeptidase activity"/>
    <property type="evidence" value="ECO:0007669"/>
    <property type="project" value="InterPro"/>
</dbReference>
<evidence type="ECO:0000313" key="3">
    <source>
        <dbReference type="Proteomes" id="UP000483094"/>
    </source>
</evidence>
<reference evidence="2 3" key="1">
    <citation type="submission" date="2019-11" db="EMBL/GenBank/DDBJ databases">
        <title>Growth characteristics of pneumococcus vary with the chemical composition of the capsule and with environmental conditions.</title>
        <authorList>
            <person name="Tothpal A."/>
            <person name="Desobry K."/>
            <person name="Joshi S."/>
            <person name="Wyllie A.L."/>
            <person name="Weinberger D.M."/>
        </authorList>
    </citation>
    <scope>NUCLEOTIDE SEQUENCE [LARGE SCALE GENOMIC DNA]</scope>
    <source>
        <strain evidence="3">pnumococcus19F</strain>
    </source>
</reference>
<dbReference type="EMBL" id="WNHQ01002432">
    <property type="protein sequence ID" value="MTV75636.1"/>
    <property type="molecule type" value="Genomic_DNA"/>
</dbReference>
<feature type="non-terminal residue" evidence="2">
    <location>
        <position position="1"/>
    </location>
</feature>
<dbReference type="Proteomes" id="UP000483094">
    <property type="component" value="Unassembled WGS sequence"/>
</dbReference>